<keyword evidence="5" id="KW-1185">Reference proteome</keyword>
<dbReference type="InterPro" id="IPR042185">
    <property type="entry name" value="Serpin_sf_2"/>
</dbReference>
<evidence type="ECO:0000256" key="1">
    <source>
        <dbReference type="ARBA" id="ARBA00022690"/>
    </source>
</evidence>
<dbReference type="EMBL" id="CAXLJM020000043">
    <property type="protein sequence ID" value="CAL8110111.1"/>
    <property type="molecule type" value="Genomic_DNA"/>
</dbReference>
<protein>
    <submittedName>
        <fullName evidence="4">Uncharacterized protein</fullName>
    </submittedName>
</protein>
<reference evidence="4 5" key="1">
    <citation type="submission" date="2024-08" db="EMBL/GenBank/DDBJ databases">
        <authorList>
            <person name="Cucini C."/>
            <person name="Frati F."/>
        </authorList>
    </citation>
    <scope>NUCLEOTIDE SEQUENCE [LARGE SCALE GENOMIC DNA]</scope>
</reference>
<dbReference type="InterPro" id="IPR042178">
    <property type="entry name" value="Serpin_sf_1"/>
</dbReference>
<evidence type="ECO:0000256" key="2">
    <source>
        <dbReference type="ARBA" id="ARBA00022900"/>
    </source>
</evidence>
<evidence type="ECO:0000313" key="5">
    <source>
        <dbReference type="Proteomes" id="UP001642540"/>
    </source>
</evidence>
<dbReference type="Proteomes" id="UP001642540">
    <property type="component" value="Unassembled WGS sequence"/>
</dbReference>
<keyword evidence="3" id="KW-0732">Signal</keyword>
<name>A0ABP1QQ78_9HEXA</name>
<evidence type="ECO:0000313" key="4">
    <source>
        <dbReference type="EMBL" id="CAL8110111.1"/>
    </source>
</evidence>
<sequence length="564" mass="62080">MAKASFNLVFCLLLTTSTQVFGAPAAGDELSSNFKTFSSNLLMESDLDEFSIEKGAAISSPFGVGYMLANINDQIWNVSNEGFESVLKSPKEKIMGEYASLVEKLNKAKMSTSSTLYVRDGNSTLKLPEGSQKLKTEMTIADFISDWKTSWFAMNDMITNRTGGKLNDQLVPKGGWWGGAFYPFTISAYINTNHYKSTWAKNWTSIGEKRFWDGLSVPFYQLEGKYPVTESQNYTAVAVELADKGKYVVFVLPKGKLVQFIRGDLAQLLKASDPTSWETKDGKKIQVPSLNITLLDQHYKKLETLGINHTFCMPDGEPGSEAEARRGANFMSPIVQAHHIQFSPDFIEVASATGSSVNSEDKLKEDHPPDYDYGPAPPVDHDHSAVDAPLAQIATITGTDGENAEVIVPVVLNGELAKELEEGQMEIKGADLTIEDPKTNETITAQGSILSELPSTDEASVTGIPPAEGNTEVGAGLVTEPSTTTIKIEGIADLPTSTVAPEPVDKDTIRFSQPFFWYLYDKELGPLYYGTVHSLATYRKEYGLETDEDFWLFDAYKTLLWNCP</sequence>
<gene>
    <name evidence="4" type="ORF">ODALV1_LOCUS13988</name>
</gene>
<dbReference type="Gene3D" id="2.30.39.10">
    <property type="entry name" value="Alpha-1-antitrypsin, domain 1"/>
    <property type="match status" value="1"/>
</dbReference>
<organism evidence="4 5">
    <name type="scientific">Orchesella dallaii</name>
    <dbReference type="NCBI Taxonomy" id="48710"/>
    <lineage>
        <taxon>Eukaryota</taxon>
        <taxon>Metazoa</taxon>
        <taxon>Ecdysozoa</taxon>
        <taxon>Arthropoda</taxon>
        <taxon>Hexapoda</taxon>
        <taxon>Collembola</taxon>
        <taxon>Entomobryomorpha</taxon>
        <taxon>Entomobryoidea</taxon>
        <taxon>Orchesellidae</taxon>
        <taxon>Orchesellinae</taxon>
        <taxon>Orchesella</taxon>
    </lineage>
</organism>
<evidence type="ECO:0000256" key="3">
    <source>
        <dbReference type="SAM" id="SignalP"/>
    </source>
</evidence>
<accession>A0ABP1QQ78</accession>
<dbReference type="SUPFAM" id="SSF56574">
    <property type="entry name" value="Serpins"/>
    <property type="match status" value="1"/>
</dbReference>
<dbReference type="InterPro" id="IPR036186">
    <property type="entry name" value="Serpin_sf"/>
</dbReference>
<keyword evidence="1" id="KW-0646">Protease inhibitor</keyword>
<feature type="chain" id="PRO_5046145368" evidence="3">
    <location>
        <begin position="23"/>
        <end position="564"/>
    </location>
</feature>
<comment type="caution">
    <text evidence="4">The sequence shown here is derived from an EMBL/GenBank/DDBJ whole genome shotgun (WGS) entry which is preliminary data.</text>
</comment>
<keyword evidence="2" id="KW-0722">Serine protease inhibitor</keyword>
<proteinExistence type="predicted"/>
<dbReference type="Gene3D" id="3.30.497.10">
    <property type="entry name" value="Antithrombin, subunit I, domain 2"/>
    <property type="match status" value="1"/>
</dbReference>
<feature type="signal peptide" evidence="3">
    <location>
        <begin position="1"/>
        <end position="22"/>
    </location>
</feature>